<name>A0A1R2D0G2_9CILI</name>
<accession>A0A1R2D0G2</accession>
<keyword evidence="2" id="KW-0645">Protease</keyword>
<dbReference type="GO" id="GO:0008234">
    <property type="term" value="F:cysteine-type peptidase activity"/>
    <property type="evidence" value="ECO:0007669"/>
    <property type="project" value="InterPro"/>
</dbReference>
<comment type="caution">
    <text evidence="5">The sequence shown here is derived from an EMBL/GenBank/DDBJ whole genome shotgun (WGS) entry which is preliminary data.</text>
</comment>
<evidence type="ECO:0000313" key="5">
    <source>
        <dbReference type="EMBL" id="OMJ94748.1"/>
    </source>
</evidence>
<dbReference type="Gene3D" id="3.40.395.10">
    <property type="entry name" value="Adenoviral Proteinase, Chain A"/>
    <property type="match status" value="1"/>
</dbReference>
<dbReference type="InterPro" id="IPR038765">
    <property type="entry name" value="Papain-like_cys_pep_sf"/>
</dbReference>
<evidence type="ECO:0000313" key="6">
    <source>
        <dbReference type="Proteomes" id="UP000187209"/>
    </source>
</evidence>
<gene>
    <name evidence="5" type="ORF">SteCoe_1927</name>
</gene>
<dbReference type="SUPFAM" id="SSF54001">
    <property type="entry name" value="Cysteine proteinases"/>
    <property type="match status" value="1"/>
</dbReference>
<comment type="similarity">
    <text evidence="1">Belongs to the peptidase C48 family.</text>
</comment>
<feature type="domain" description="Ubiquitin-like protease family profile" evidence="4">
    <location>
        <begin position="205"/>
        <end position="315"/>
    </location>
</feature>
<dbReference type="Proteomes" id="UP000187209">
    <property type="component" value="Unassembled WGS sequence"/>
</dbReference>
<sequence length="332" mass="38664">MSLHRYPNSNHNRKGENSYKSINTFGTMNSAYDRIFSSKNIMTRIIPGFLVQKEKKEGITSFDILKLSLAQKRKEEKEIPELEISNTSLHLKYTEDPNDRLKINIEKLNEAREIEKIMQEIVNPTLSSEEIILKIHNKSLTRGDLLCFKEGSDLPDKVIDCFFSALRISNRFITGKKTIEKVIVVNSNSSKLLFLVRKDIPKPNIDIYQYSLLLFPIFLEYWKLLAVNLNTGVVQFFDGLKLEQEVSSFMALLRRFLAQANFNNDPRITESFFRYEPNRILPVNMSIKDSGVYICKIAEMLTQKRECTNFDFRNQRKDMLSNLIKISLKLVQ</sequence>
<dbReference type="GO" id="GO:0006508">
    <property type="term" value="P:proteolysis"/>
    <property type="evidence" value="ECO:0007669"/>
    <property type="project" value="UniProtKB-KW"/>
</dbReference>
<keyword evidence="3" id="KW-0378">Hydrolase</keyword>
<evidence type="ECO:0000256" key="2">
    <source>
        <dbReference type="ARBA" id="ARBA00022670"/>
    </source>
</evidence>
<dbReference type="EMBL" id="MPUH01000021">
    <property type="protein sequence ID" value="OMJ94748.1"/>
    <property type="molecule type" value="Genomic_DNA"/>
</dbReference>
<proteinExistence type="inferred from homology"/>
<organism evidence="5 6">
    <name type="scientific">Stentor coeruleus</name>
    <dbReference type="NCBI Taxonomy" id="5963"/>
    <lineage>
        <taxon>Eukaryota</taxon>
        <taxon>Sar</taxon>
        <taxon>Alveolata</taxon>
        <taxon>Ciliophora</taxon>
        <taxon>Postciliodesmatophora</taxon>
        <taxon>Heterotrichea</taxon>
        <taxon>Heterotrichida</taxon>
        <taxon>Stentoridae</taxon>
        <taxon>Stentor</taxon>
    </lineage>
</organism>
<dbReference type="InterPro" id="IPR003653">
    <property type="entry name" value="Peptidase_C48_C"/>
</dbReference>
<dbReference type="AlphaFoldDB" id="A0A1R2D0G2"/>
<reference evidence="5 6" key="1">
    <citation type="submission" date="2016-11" db="EMBL/GenBank/DDBJ databases">
        <title>The macronuclear genome of Stentor coeruleus: a giant cell with tiny introns.</title>
        <authorList>
            <person name="Slabodnick M."/>
            <person name="Ruby J.G."/>
            <person name="Reiff S.B."/>
            <person name="Swart E.C."/>
            <person name="Gosai S."/>
            <person name="Prabakaran S."/>
            <person name="Witkowska E."/>
            <person name="Larue G.E."/>
            <person name="Fisher S."/>
            <person name="Freeman R.M."/>
            <person name="Gunawardena J."/>
            <person name="Chu W."/>
            <person name="Stover N.A."/>
            <person name="Gregory B.D."/>
            <person name="Nowacki M."/>
            <person name="Derisi J."/>
            <person name="Roy S.W."/>
            <person name="Marshall W.F."/>
            <person name="Sood P."/>
        </authorList>
    </citation>
    <scope>NUCLEOTIDE SEQUENCE [LARGE SCALE GENOMIC DNA]</scope>
    <source>
        <strain evidence="5">WM001</strain>
    </source>
</reference>
<evidence type="ECO:0000256" key="1">
    <source>
        <dbReference type="ARBA" id="ARBA00005234"/>
    </source>
</evidence>
<keyword evidence="6" id="KW-1185">Reference proteome</keyword>
<protein>
    <recommendedName>
        <fullName evidence="4">Ubiquitin-like protease family profile domain-containing protein</fullName>
    </recommendedName>
</protein>
<evidence type="ECO:0000259" key="4">
    <source>
        <dbReference type="Pfam" id="PF02902"/>
    </source>
</evidence>
<dbReference type="Pfam" id="PF02902">
    <property type="entry name" value="Peptidase_C48"/>
    <property type="match status" value="1"/>
</dbReference>
<evidence type="ECO:0000256" key="3">
    <source>
        <dbReference type="ARBA" id="ARBA00022801"/>
    </source>
</evidence>